<dbReference type="PROSITE" id="PS51194">
    <property type="entry name" value="HELICASE_CTER"/>
    <property type="match status" value="1"/>
</dbReference>
<proteinExistence type="predicted"/>
<dbReference type="KEGG" id="goe:100906599"/>
<reference evidence="6" key="1">
    <citation type="submission" date="2025-08" db="UniProtKB">
        <authorList>
            <consortium name="RefSeq"/>
        </authorList>
    </citation>
    <scope>IDENTIFICATION</scope>
</reference>
<feature type="region of interest" description="Disordered" evidence="2">
    <location>
        <begin position="1"/>
        <end position="28"/>
    </location>
</feature>
<keyword evidence="6" id="KW-0347">Helicase</keyword>
<dbReference type="GO" id="GO:0016787">
    <property type="term" value="F:hydrolase activity"/>
    <property type="evidence" value="ECO:0007669"/>
    <property type="project" value="UniProtKB-KW"/>
</dbReference>
<accession>A0AAJ7SHH1</accession>
<feature type="domain" description="Helicase ATP-binding" evidence="3">
    <location>
        <begin position="119"/>
        <end position="292"/>
    </location>
</feature>
<evidence type="ECO:0000313" key="5">
    <source>
        <dbReference type="Proteomes" id="UP000694867"/>
    </source>
</evidence>
<dbReference type="GeneID" id="100906599"/>
<dbReference type="InterPro" id="IPR014001">
    <property type="entry name" value="Helicase_ATP-bd"/>
</dbReference>
<dbReference type="PANTHER" id="PTHR10799">
    <property type="entry name" value="SNF2/RAD54 HELICASE FAMILY"/>
    <property type="match status" value="1"/>
</dbReference>
<evidence type="ECO:0000259" key="3">
    <source>
        <dbReference type="PROSITE" id="PS51192"/>
    </source>
</evidence>
<dbReference type="CDD" id="cd18793">
    <property type="entry name" value="SF2_C_SNF"/>
    <property type="match status" value="1"/>
</dbReference>
<dbReference type="PROSITE" id="PS51192">
    <property type="entry name" value="HELICASE_ATP_BIND_1"/>
    <property type="match status" value="1"/>
</dbReference>
<dbReference type="InterPro" id="IPR027417">
    <property type="entry name" value="P-loop_NTPase"/>
</dbReference>
<feature type="domain" description="Helicase C-terminal" evidence="4">
    <location>
        <begin position="526"/>
        <end position="679"/>
    </location>
</feature>
<dbReference type="Gene3D" id="3.40.50.10810">
    <property type="entry name" value="Tandem AAA-ATPase domain"/>
    <property type="match status" value="1"/>
</dbReference>
<keyword evidence="6" id="KW-0547">Nucleotide-binding</keyword>
<gene>
    <name evidence="6" type="primary">LOC100906599</name>
</gene>
<evidence type="ECO:0000259" key="4">
    <source>
        <dbReference type="PROSITE" id="PS51194"/>
    </source>
</evidence>
<keyword evidence="6" id="KW-0067">ATP-binding</keyword>
<dbReference type="InterPro" id="IPR000330">
    <property type="entry name" value="SNF2_N"/>
</dbReference>
<dbReference type="SUPFAM" id="SSF52540">
    <property type="entry name" value="P-loop containing nucleoside triphosphate hydrolases"/>
    <property type="match status" value="2"/>
</dbReference>
<evidence type="ECO:0000256" key="1">
    <source>
        <dbReference type="ARBA" id="ARBA00022801"/>
    </source>
</evidence>
<feature type="compositionally biased region" description="Polar residues" evidence="2">
    <location>
        <begin position="1"/>
        <end position="10"/>
    </location>
</feature>
<keyword evidence="1" id="KW-0378">Hydrolase</keyword>
<sequence>MDVQIANNTEHPAAEPSKYRTPKRRASSAKIITARQEGVLINRDLKDKLIKQARAESEKSFRELCSLFDKSLEFSTQVAKTLTAKRAASFNADELEVDDSLFTGGVLRDYQREGLAWMVKLRKQALNGILADEMGLGKTAQSIAMICHLVATGATGPFLVLGPLSTIRNWKKEFERFSPSLPVVVLHGPAPTRRKILSEIGVKHALSDGSSRSIFPVVISPYHSFKDHITRLVRFKWAYVVIDEASVIKNHESTLHQCVASLYVTGKLLLTGTPLQNTIRELFNLLHFLLPNIFHDYRLFEGWLEELDAHREEGSFGDGDSRQLVSTMHTILAPFFLRRTKESVKIDLPPKKHIIVYCPLTKLQQSIYKAIIYAKEESNVEKIEAIPQNTPRAMRASRRSSMYACDPLESRRRSPQIEVVTPAKRRRWLSSLDSESSLFSEAGNSNDSLPNLASPMDEDTKEEIRLLESGMVKFSSAKMNNILIALRQTVAHPWLVHLDKTWGGYFPRNREQLLEKSGKMQVFDILLRQLIENGHKTLVFSGFTTVLDLISLYLDLSQIEHFYLSGSTKVDQRQEFIDAFNEADSVFLISTRAGGMGINLTGADTVIFFDTDWNPQMDLQAADRCHRIGQNQRVVIYRLIGKGTVDERILDVATDKRRLEKLVMKCGKFEKVSTLKDLSQGDLLQVLKSVDWDAALDGDLFDPSRIVALADRDLVFKNAASHIEG</sequence>
<dbReference type="SMART" id="SM00487">
    <property type="entry name" value="DEXDc"/>
    <property type="match status" value="1"/>
</dbReference>
<dbReference type="RefSeq" id="XP_028967857.1">
    <property type="nucleotide sequence ID" value="XM_029112024.1"/>
</dbReference>
<evidence type="ECO:0000313" key="6">
    <source>
        <dbReference type="RefSeq" id="XP_028967857.1"/>
    </source>
</evidence>
<dbReference type="InterPro" id="IPR049730">
    <property type="entry name" value="SNF2/RAD54-like_C"/>
</dbReference>
<dbReference type="Pfam" id="PF00176">
    <property type="entry name" value="SNF2-rel_dom"/>
    <property type="match status" value="1"/>
</dbReference>
<dbReference type="InterPro" id="IPR001650">
    <property type="entry name" value="Helicase_C-like"/>
</dbReference>
<dbReference type="Pfam" id="PF00271">
    <property type="entry name" value="Helicase_C"/>
    <property type="match status" value="1"/>
</dbReference>
<evidence type="ECO:0000256" key="2">
    <source>
        <dbReference type="SAM" id="MobiDB-lite"/>
    </source>
</evidence>
<dbReference type="InterPro" id="IPR038718">
    <property type="entry name" value="SNF2-like_sf"/>
</dbReference>
<dbReference type="AlphaFoldDB" id="A0AAJ7SHH1"/>
<organism evidence="5 6">
    <name type="scientific">Galendromus occidentalis</name>
    <name type="common">western predatory mite</name>
    <dbReference type="NCBI Taxonomy" id="34638"/>
    <lineage>
        <taxon>Eukaryota</taxon>
        <taxon>Metazoa</taxon>
        <taxon>Ecdysozoa</taxon>
        <taxon>Arthropoda</taxon>
        <taxon>Chelicerata</taxon>
        <taxon>Arachnida</taxon>
        <taxon>Acari</taxon>
        <taxon>Parasitiformes</taxon>
        <taxon>Mesostigmata</taxon>
        <taxon>Gamasina</taxon>
        <taxon>Phytoseioidea</taxon>
        <taxon>Phytoseiidae</taxon>
        <taxon>Typhlodrominae</taxon>
        <taxon>Galendromus</taxon>
    </lineage>
</organism>
<dbReference type="GO" id="GO:0005524">
    <property type="term" value="F:ATP binding"/>
    <property type="evidence" value="ECO:0007669"/>
    <property type="project" value="InterPro"/>
</dbReference>
<dbReference type="Gene3D" id="3.40.50.300">
    <property type="entry name" value="P-loop containing nucleotide triphosphate hydrolases"/>
    <property type="match status" value="1"/>
</dbReference>
<dbReference type="SMART" id="SM00490">
    <property type="entry name" value="HELICc"/>
    <property type="match status" value="1"/>
</dbReference>
<keyword evidence="5" id="KW-1185">Reference proteome</keyword>
<protein>
    <submittedName>
        <fullName evidence="6">ATP-dependent DNA helicase DDM1</fullName>
    </submittedName>
</protein>
<dbReference type="GO" id="GO:0004386">
    <property type="term" value="F:helicase activity"/>
    <property type="evidence" value="ECO:0007669"/>
    <property type="project" value="UniProtKB-KW"/>
</dbReference>
<dbReference type="Proteomes" id="UP000694867">
    <property type="component" value="Unplaced"/>
</dbReference>
<name>A0AAJ7SHH1_9ACAR</name>